<dbReference type="AlphaFoldDB" id="U6M5T1"/>
<reference evidence="2" key="1">
    <citation type="submission" date="2013-10" db="EMBL/GenBank/DDBJ databases">
        <title>Genomic analysis of the causative agents of coccidiosis in chickens.</title>
        <authorList>
            <person name="Reid A.J."/>
            <person name="Blake D."/>
            <person name="Billington K."/>
            <person name="Browne H."/>
            <person name="Dunn M."/>
            <person name="Hung S."/>
            <person name="Kawahara F."/>
            <person name="Miranda-Saavedra D."/>
            <person name="Mourier T."/>
            <person name="Nagra H."/>
            <person name="Otto T.D."/>
            <person name="Rawlings N."/>
            <person name="Sanchez A."/>
            <person name="Sanders M."/>
            <person name="Subramaniam C."/>
            <person name="Tay Y."/>
            <person name="Dear P."/>
            <person name="Doerig C."/>
            <person name="Gruber A."/>
            <person name="Parkinson J."/>
            <person name="Shirley M."/>
            <person name="Wan K.L."/>
            <person name="Berriman M."/>
            <person name="Tomley F."/>
            <person name="Pain A."/>
        </authorList>
    </citation>
    <scope>NUCLEOTIDE SEQUENCE [LARGE SCALE GENOMIC DNA]</scope>
    <source>
        <strain evidence="2">Weybridge</strain>
    </source>
</reference>
<evidence type="ECO:0000313" key="2">
    <source>
        <dbReference type="EMBL" id="CDJ59396.1"/>
    </source>
</evidence>
<evidence type="ECO:0000256" key="1">
    <source>
        <dbReference type="SAM" id="MobiDB-lite"/>
    </source>
</evidence>
<reference evidence="2" key="2">
    <citation type="submission" date="2013-10" db="EMBL/GenBank/DDBJ databases">
        <authorList>
            <person name="Aslett M."/>
        </authorList>
    </citation>
    <scope>NUCLEOTIDE SEQUENCE [LARGE SCALE GENOMIC DNA]</scope>
    <source>
        <strain evidence="2">Weybridge</strain>
    </source>
</reference>
<feature type="compositionally biased region" description="Polar residues" evidence="1">
    <location>
        <begin position="79"/>
        <end position="96"/>
    </location>
</feature>
<feature type="region of interest" description="Disordered" evidence="1">
    <location>
        <begin position="79"/>
        <end position="105"/>
    </location>
</feature>
<proteinExistence type="predicted"/>
<protein>
    <submittedName>
        <fullName evidence="2">Uncharacterized protein</fullName>
    </submittedName>
</protein>
<sequence length="105" mass="11740">MGQPTSTATEKVVQRQQVLVVMMLLAANEFIDDTTERPNVGGERVLMLLRQRSKIRKPAAIQLLLHPGEASMKLEALTARQQRQTQKGDSLLTTPTKEIKLCSKQ</sequence>
<accession>U6M5T1</accession>
<dbReference type="Proteomes" id="UP000030763">
    <property type="component" value="Unassembled WGS sequence"/>
</dbReference>
<dbReference type="VEuPathDB" id="ToxoDB:EMWEY_00004020"/>
<keyword evidence="3" id="KW-1185">Reference proteome</keyword>
<dbReference type="GeneID" id="25334388"/>
<evidence type="ECO:0000313" key="3">
    <source>
        <dbReference type="Proteomes" id="UP000030763"/>
    </source>
</evidence>
<gene>
    <name evidence="2" type="ORF">EMWEY_00004020</name>
</gene>
<organism evidence="2 3">
    <name type="scientific">Eimeria maxima</name>
    <name type="common">Coccidian parasite</name>
    <dbReference type="NCBI Taxonomy" id="5804"/>
    <lineage>
        <taxon>Eukaryota</taxon>
        <taxon>Sar</taxon>
        <taxon>Alveolata</taxon>
        <taxon>Apicomplexa</taxon>
        <taxon>Conoidasida</taxon>
        <taxon>Coccidia</taxon>
        <taxon>Eucoccidiorida</taxon>
        <taxon>Eimeriorina</taxon>
        <taxon>Eimeriidae</taxon>
        <taxon>Eimeria</taxon>
    </lineage>
</organism>
<name>U6M5T1_EIMMA</name>
<dbReference type="EMBL" id="HG720371">
    <property type="protein sequence ID" value="CDJ59396.1"/>
    <property type="molecule type" value="Genomic_DNA"/>
</dbReference>
<dbReference type="RefSeq" id="XP_013336044.1">
    <property type="nucleotide sequence ID" value="XM_013480590.1"/>
</dbReference>